<reference evidence="1" key="1">
    <citation type="submission" date="2021-03" db="EMBL/GenBank/DDBJ databases">
        <authorList>
            <consortium name="DOE Joint Genome Institute"/>
            <person name="Ahrendt S."/>
            <person name="Looney B.P."/>
            <person name="Miyauchi S."/>
            <person name="Morin E."/>
            <person name="Drula E."/>
            <person name="Courty P.E."/>
            <person name="Chicoki N."/>
            <person name="Fauchery L."/>
            <person name="Kohler A."/>
            <person name="Kuo A."/>
            <person name="Labutti K."/>
            <person name="Pangilinan J."/>
            <person name="Lipzen A."/>
            <person name="Riley R."/>
            <person name="Andreopoulos W."/>
            <person name="He G."/>
            <person name="Johnson J."/>
            <person name="Barry K.W."/>
            <person name="Grigoriev I.V."/>
            <person name="Nagy L."/>
            <person name="Hibbett D."/>
            <person name="Henrissat B."/>
            <person name="Matheny P.B."/>
            <person name="Labbe J."/>
            <person name="Martin F."/>
        </authorList>
    </citation>
    <scope>NUCLEOTIDE SEQUENCE</scope>
    <source>
        <strain evidence="1">HHB10654</strain>
    </source>
</reference>
<reference evidence="1" key="2">
    <citation type="journal article" date="2022" name="New Phytol.">
        <title>Evolutionary transition to the ectomycorrhizal habit in the genomes of a hyperdiverse lineage of mushroom-forming fungi.</title>
        <authorList>
            <person name="Looney B."/>
            <person name="Miyauchi S."/>
            <person name="Morin E."/>
            <person name="Drula E."/>
            <person name="Courty P.E."/>
            <person name="Kohler A."/>
            <person name="Kuo A."/>
            <person name="LaButti K."/>
            <person name="Pangilinan J."/>
            <person name="Lipzen A."/>
            <person name="Riley R."/>
            <person name="Andreopoulos W."/>
            <person name="He G."/>
            <person name="Johnson J."/>
            <person name="Nolan M."/>
            <person name="Tritt A."/>
            <person name="Barry K.W."/>
            <person name="Grigoriev I.V."/>
            <person name="Nagy L.G."/>
            <person name="Hibbett D."/>
            <person name="Henrissat B."/>
            <person name="Matheny P.B."/>
            <person name="Labbe J."/>
            <person name="Martin F.M."/>
        </authorList>
    </citation>
    <scope>NUCLEOTIDE SEQUENCE</scope>
    <source>
        <strain evidence="1">HHB10654</strain>
    </source>
</reference>
<comment type="caution">
    <text evidence="1">The sequence shown here is derived from an EMBL/GenBank/DDBJ whole genome shotgun (WGS) entry which is preliminary data.</text>
</comment>
<keyword evidence="2" id="KW-1185">Reference proteome</keyword>
<dbReference type="EMBL" id="MU277187">
    <property type="protein sequence ID" value="KAI0068710.1"/>
    <property type="molecule type" value="Genomic_DNA"/>
</dbReference>
<evidence type="ECO:0000313" key="2">
    <source>
        <dbReference type="Proteomes" id="UP000814140"/>
    </source>
</evidence>
<dbReference type="Proteomes" id="UP000814140">
    <property type="component" value="Unassembled WGS sequence"/>
</dbReference>
<proteinExistence type="predicted"/>
<gene>
    <name evidence="1" type="ORF">BV25DRAFT_1817620</name>
</gene>
<protein>
    <submittedName>
        <fullName evidence="1">Oligosaccharyl transferase alpha subunit</fullName>
    </submittedName>
</protein>
<name>A0ACB8TK01_9AGAM</name>
<organism evidence="1 2">
    <name type="scientific">Artomyces pyxidatus</name>
    <dbReference type="NCBI Taxonomy" id="48021"/>
    <lineage>
        <taxon>Eukaryota</taxon>
        <taxon>Fungi</taxon>
        <taxon>Dikarya</taxon>
        <taxon>Basidiomycota</taxon>
        <taxon>Agaricomycotina</taxon>
        <taxon>Agaricomycetes</taxon>
        <taxon>Russulales</taxon>
        <taxon>Auriscalpiaceae</taxon>
        <taxon>Artomyces</taxon>
    </lineage>
</organism>
<accession>A0ACB8TK01</accession>
<evidence type="ECO:0000313" key="1">
    <source>
        <dbReference type="EMBL" id="KAI0068710.1"/>
    </source>
</evidence>
<keyword evidence="1" id="KW-0808">Transferase</keyword>
<sequence>MAARWLVLLCLLSQSLVFAAHSFENTAIVRTVELGGSLVHVTTTYAVKSLEAGSQKYVIALGEKEGKSTSYLEAKLKGQNDALVVEGHALDPKDGAYHYTVGLPKPLAVNATVNLVLDTVQTHVTYPWPEQASQKEEQSLKYESDLFVLSPYKTATQRIKIRAPSPRIISHTTPEIPDNFATDSIATKSGATVTYGPFTNIPASANADFIGQHQKHVVVHYLYEYPVVEVTTLERTAEISHWGANLNIENSLNLHNAGPKLKGQFSRLDHQSQMFYNRLAPHVLPALTLHLPPGVHSTYFYDLNGNVSTSRFRPAPSVPKASQSNQYSLLELRPRYPLMGGWNYSFTFGWDSPLADSAAYDKNTGKYIVGVPVQTHVAGSIVDEAKIKIIFPEGATDIEIFPPFAPLSQELSTHITYLDTTGRPAVTFKYENLTDKHVGTIYVTYKVPLLAHLQKPKAVAIALLSLFTFAFASRRVDYRLTKS</sequence>